<sequence length="209" mass="22572">MRWSTGRLEAFSDGVIAIAITLLVLEIKIEPPGFEHLWKSLADQWPSYLAYVTSFLTIGGVWLAHHALFERLSAIDPVLMRLNLLLLMVVAFLPFPTALMAEALQESREAERAAVVVYGVTAAVIELLLASASRYAASRPDLLAGDAPPPAPADRTRGGVRAFLYAAMLIAGILILPRLAAFGYFAVAAYAVLSPRGEGRLTLRGGRQA</sequence>
<protein>
    <submittedName>
        <fullName evidence="14">TMEM175 family protein</fullName>
    </submittedName>
</protein>
<feature type="transmembrane region" description="Helical" evidence="13">
    <location>
        <begin position="12"/>
        <end position="29"/>
    </location>
</feature>
<gene>
    <name evidence="14" type="ORF">OM076_07175</name>
</gene>
<evidence type="ECO:0000256" key="11">
    <source>
        <dbReference type="ARBA" id="ARBA00023303"/>
    </source>
</evidence>
<organism evidence="14 15">
    <name type="scientific">Solirubrobacter ginsenosidimutans</name>
    <dbReference type="NCBI Taxonomy" id="490573"/>
    <lineage>
        <taxon>Bacteria</taxon>
        <taxon>Bacillati</taxon>
        <taxon>Actinomycetota</taxon>
        <taxon>Thermoleophilia</taxon>
        <taxon>Solirubrobacterales</taxon>
        <taxon>Solirubrobacteraceae</taxon>
        <taxon>Solirubrobacter</taxon>
    </lineage>
</organism>
<comment type="caution">
    <text evidence="14">The sequence shown here is derived from an EMBL/GenBank/DDBJ whole genome shotgun (WGS) entry which is preliminary data.</text>
</comment>
<keyword evidence="4" id="KW-0633">Potassium transport</keyword>
<comment type="catalytic activity">
    <reaction evidence="12">
        <text>K(+)(in) = K(+)(out)</text>
        <dbReference type="Rhea" id="RHEA:29463"/>
        <dbReference type="ChEBI" id="CHEBI:29103"/>
    </reaction>
</comment>
<dbReference type="Pfam" id="PF06736">
    <property type="entry name" value="TMEM175"/>
    <property type="match status" value="1"/>
</dbReference>
<dbReference type="Proteomes" id="UP001149140">
    <property type="component" value="Unassembled WGS sequence"/>
</dbReference>
<feature type="transmembrane region" description="Helical" evidence="13">
    <location>
        <begin position="81"/>
        <end position="101"/>
    </location>
</feature>
<proteinExistence type="inferred from homology"/>
<dbReference type="GO" id="GO:0016020">
    <property type="term" value="C:membrane"/>
    <property type="evidence" value="ECO:0007669"/>
    <property type="project" value="UniProtKB-SubCell"/>
</dbReference>
<dbReference type="GO" id="GO:0005267">
    <property type="term" value="F:potassium channel activity"/>
    <property type="evidence" value="ECO:0007669"/>
    <property type="project" value="UniProtKB-KW"/>
</dbReference>
<evidence type="ECO:0000313" key="14">
    <source>
        <dbReference type="EMBL" id="MDA0160037.1"/>
    </source>
</evidence>
<keyword evidence="8 13" id="KW-1133">Transmembrane helix</keyword>
<dbReference type="InterPro" id="IPR010617">
    <property type="entry name" value="TMEM175-like"/>
</dbReference>
<keyword evidence="3" id="KW-0813">Transport</keyword>
<evidence type="ECO:0000256" key="13">
    <source>
        <dbReference type="SAM" id="Phobius"/>
    </source>
</evidence>
<evidence type="ECO:0000256" key="4">
    <source>
        <dbReference type="ARBA" id="ARBA00022538"/>
    </source>
</evidence>
<evidence type="ECO:0000256" key="3">
    <source>
        <dbReference type="ARBA" id="ARBA00022448"/>
    </source>
</evidence>
<evidence type="ECO:0000256" key="9">
    <source>
        <dbReference type="ARBA" id="ARBA00023065"/>
    </source>
</evidence>
<keyword evidence="9" id="KW-0406">Ion transport</keyword>
<evidence type="ECO:0000256" key="7">
    <source>
        <dbReference type="ARBA" id="ARBA00022958"/>
    </source>
</evidence>
<keyword evidence="7" id="KW-0630">Potassium</keyword>
<evidence type="ECO:0000256" key="2">
    <source>
        <dbReference type="ARBA" id="ARBA00006920"/>
    </source>
</evidence>
<evidence type="ECO:0000256" key="6">
    <source>
        <dbReference type="ARBA" id="ARBA00022826"/>
    </source>
</evidence>
<dbReference type="PANTHER" id="PTHR31462">
    <property type="entry name" value="ENDOSOMAL/LYSOSOMAL POTASSIUM CHANNEL TMEM175"/>
    <property type="match status" value="1"/>
</dbReference>
<dbReference type="RefSeq" id="WP_270038805.1">
    <property type="nucleotide sequence ID" value="NZ_JAPDOD010000004.1"/>
</dbReference>
<keyword evidence="11" id="KW-0407">Ion channel</keyword>
<keyword evidence="6" id="KW-0631">Potassium channel</keyword>
<evidence type="ECO:0000256" key="10">
    <source>
        <dbReference type="ARBA" id="ARBA00023136"/>
    </source>
</evidence>
<dbReference type="AlphaFoldDB" id="A0A9X3S0F7"/>
<evidence type="ECO:0000256" key="8">
    <source>
        <dbReference type="ARBA" id="ARBA00022989"/>
    </source>
</evidence>
<name>A0A9X3S0F7_9ACTN</name>
<keyword evidence="10 13" id="KW-0472">Membrane</keyword>
<evidence type="ECO:0000256" key="12">
    <source>
        <dbReference type="ARBA" id="ARBA00034430"/>
    </source>
</evidence>
<feature type="transmembrane region" description="Helical" evidence="13">
    <location>
        <begin position="113"/>
        <end position="132"/>
    </location>
</feature>
<keyword evidence="15" id="KW-1185">Reference proteome</keyword>
<comment type="subcellular location">
    <subcellularLocation>
        <location evidence="1">Membrane</location>
        <topology evidence="1">Multi-pass membrane protein</topology>
    </subcellularLocation>
</comment>
<reference evidence="14" key="1">
    <citation type="submission" date="2022-10" db="EMBL/GenBank/DDBJ databases">
        <title>The WGS of Solirubrobacter ginsenosidimutans DSM 21036.</title>
        <authorList>
            <person name="Jiang Z."/>
        </authorList>
    </citation>
    <scope>NUCLEOTIDE SEQUENCE</scope>
    <source>
        <strain evidence="14">DSM 21036</strain>
    </source>
</reference>
<dbReference type="GO" id="GO:0015252">
    <property type="term" value="F:proton channel activity"/>
    <property type="evidence" value="ECO:0007669"/>
    <property type="project" value="InterPro"/>
</dbReference>
<evidence type="ECO:0000313" key="15">
    <source>
        <dbReference type="Proteomes" id="UP001149140"/>
    </source>
</evidence>
<evidence type="ECO:0000256" key="1">
    <source>
        <dbReference type="ARBA" id="ARBA00004141"/>
    </source>
</evidence>
<feature type="transmembrane region" description="Helical" evidence="13">
    <location>
        <begin position="49"/>
        <end position="69"/>
    </location>
</feature>
<feature type="transmembrane region" description="Helical" evidence="13">
    <location>
        <begin position="163"/>
        <end position="193"/>
    </location>
</feature>
<dbReference type="EMBL" id="JAPDOD010000004">
    <property type="protein sequence ID" value="MDA0160037.1"/>
    <property type="molecule type" value="Genomic_DNA"/>
</dbReference>
<dbReference type="PANTHER" id="PTHR31462:SF5">
    <property type="entry name" value="ENDOSOMAL_LYSOSOMAL PROTON CHANNEL TMEM175"/>
    <property type="match status" value="1"/>
</dbReference>
<evidence type="ECO:0000256" key="5">
    <source>
        <dbReference type="ARBA" id="ARBA00022692"/>
    </source>
</evidence>
<keyword evidence="5 13" id="KW-0812">Transmembrane</keyword>
<comment type="similarity">
    <text evidence="2">Belongs to the TMEM175 family.</text>
</comment>
<accession>A0A9X3S0F7</accession>